<dbReference type="InterPro" id="IPR021109">
    <property type="entry name" value="Peptidase_aspartic_dom_sf"/>
</dbReference>
<name>A0A5M8QCU5_9MICO</name>
<dbReference type="PANTHER" id="PTHR38037:SF1">
    <property type="entry name" value="ATP-DEPENDENT ZINC PROTEASE DOMAIN-CONTAINING PROTEIN-RELATED"/>
    <property type="match status" value="1"/>
</dbReference>
<comment type="caution">
    <text evidence="2">The sequence shown here is derived from an EMBL/GenBank/DDBJ whole genome shotgun (WGS) entry which is preliminary data.</text>
</comment>
<evidence type="ECO:0000259" key="1">
    <source>
        <dbReference type="Pfam" id="PF05618"/>
    </source>
</evidence>
<dbReference type="InterPro" id="IPR008503">
    <property type="entry name" value="Asp_endopeptidase"/>
</dbReference>
<keyword evidence="3" id="KW-1185">Reference proteome</keyword>
<gene>
    <name evidence="2" type="ORF">FQ330_07820</name>
</gene>
<feature type="domain" description="Retropepsin-like aspartic endopeptidase" evidence="1">
    <location>
        <begin position="12"/>
        <end position="145"/>
    </location>
</feature>
<dbReference type="RefSeq" id="WP_146356544.1">
    <property type="nucleotide sequence ID" value="NZ_VOIR01000014.1"/>
</dbReference>
<reference evidence="2 3" key="1">
    <citation type="submission" date="2019-08" db="EMBL/GenBank/DDBJ databases">
        <title>Agrococcus lahaulensis sp. nov., isolated from a cold desert of the Indian Himalayas.</title>
        <authorList>
            <person name="Qu J.H."/>
        </authorList>
    </citation>
    <scope>NUCLEOTIDE SEQUENCE [LARGE SCALE GENOMIC DNA]</scope>
    <source>
        <strain evidence="2 3">NS18</strain>
    </source>
</reference>
<protein>
    <recommendedName>
        <fullName evidence="1">Retropepsin-like aspartic endopeptidase domain-containing protein</fullName>
    </recommendedName>
</protein>
<proteinExistence type="predicted"/>
<organism evidence="2 3">
    <name type="scientific">Agrococcus sediminis</name>
    <dbReference type="NCBI Taxonomy" id="2599924"/>
    <lineage>
        <taxon>Bacteria</taxon>
        <taxon>Bacillati</taxon>
        <taxon>Actinomycetota</taxon>
        <taxon>Actinomycetes</taxon>
        <taxon>Micrococcales</taxon>
        <taxon>Microbacteriaceae</taxon>
        <taxon>Agrococcus</taxon>
    </lineage>
</organism>
<dbReference type="AlphaFoldDB" id="A0A5M8QCU5"/>
<dbReference type="Proteomes" id="UP000323221">
    <property type="component" value="Unassembled WGS sequence"/>
</dbReference>
<accession>A0A5M8QCU5</accession>
<dbReference type="Gene3D" id="2.40.70.10">
    <property type="entry name" value="Acid Proteases"/>
    <property type="match status" value="1"/>
</dbReference>
<evidence type="ECO:0000313" key="2">
    <source>
        <dbReference type="EMBL" id="KAA6432871.1"/>
    </source>
</evidence>
<dbReference type="PANTHER" id="PTHR38037">
    <property type="entry name" value="ZN_PROTEASE DOMAIN-CONTAINING PROTEIN"/>
    <property type="match status" value="1"/>
</dbReference>
<dbReference type="EMBL" id="VOIR01000014">
    <property type="protein sequence ID" value="KAA6432871.1"/>
    <property type="molecule type" value="Genomic_DNA"/>
</dbReference>
<dbReference type="OrthoDB" id="9782977at2"/>
<dbReference type="SUPFAM" id="SSF50630">
    <property type="entry name" value="Acid proteases"/>
    <property type="match status" value="1"/>
</dbReference>
<dbReference type="Pfam" id="PF05618">
    <property type="entry name" value="Zn_protease"/>
    <property type="match status" value="1"/>
</dbReference>
<evidence type="ECO:0000313" key="3">
    <source>
        <dbReference type="Proteomes" id="UP000323221"/>
    </source>
</evidence>
<sequence>MGGDHPGRPATAGWREWVGLPELGIAHVKAKLDTGARTSALHAFEIEELRRDGADWVRFEVHPWQRSKADARVVEWPVHDRRLVRSSTGHEQERIVIRTALALLGTPVTTEITLARRDEMGFRMLVGREALRQGFVVDAAHSYLGGRPDRAVRQRNRGRAGA</sequence>